<dbReference type="RefSeq" id="WP_185066664.1">
    <property type="nucleotide sequence ID" value="NZ_BAABJP010000007.1"/>
</dbReference>
<dbReference type="InterPro" id="IPR025419">
    <property type="entry name" value="DUF4142"/>
</dbReference>
<evidence type="ECO:0000313" key="4">
    <source>
        <dbReference type="EMBL" id="GAA5151536.1"/>
    </source>
</evidence>
<dbReference type="Proteomes" id="UP001428817">
    <property type="component" value="Unassembled WGS sequence"/>
</dbReference>
<reference evidence="5" key="1">
    <citation type="journal article" date="2019" name="Int. J. Syst. Evol. Microbiol.">
        <title>The Global Catalogue of Microorganisms (GCM) 10K type strain sequencing project: providing services to taxonomists for standard genome sequencing and annotation.</title>
        <authorList>
            <consortium name="The Broad Institute Genomics Platform"/>
            <consortium name="The Broad Institute Genome Sequencing Center for Infectious Disease"/>
            <person name="Wu L."/>
            <person name="Ma J."/>
        </authorList>
    </citation>
    <scope>NUCLEOTIDE SEQUENCE [LARGE SCALE GENOMIC DNA]</scope>
    <source>
        <strain evidence="5">JCM 18303</strain>
    </source>
</reference>
<name>A0ABP9PV78_9PSEU</name>
<accession>A0ABP9PV78</accession>
<feature type="domain" description="DUF4142" evidence="3">
    <location>
        <begin position="59"/>
        <end position="188"/>
    </location>
</feature>
<comment type="caution">
    <text evidence="4">The sequence shown here is derived from an EMBL/GenBank/DDBJ whole genome shotgun (WGS) entry which is preliminary data.</text>
</comment>
<keyword evidence="5" id="KW-1185">Reference proteome</keyword>
<evidence type="ECO:0000256" key="1">
    <source>
        <dbReference type="SAM" id="MobiDB-lite"/>
    </source>
</evidence>
<dbReference type="Pfam" id="PF13628">
    <property type="entry name" value="DUF4142"/>
    <property type="match status" value="1"/>
</dbReference>
<protein>
    <recommendedName>
        <fullName evidence="3">DUF4142 domain-containing protein</fullName>
    </recommendedName>
</protein>
<organism evidence="4 5">
    <name type="scientific">Pseudonocardia eucalypti</name>
    <dbReference type="NCBI Taxonomy" id="648755"/>
    <lineage>
        <taxon>Bacteria</taxon>
        <taxon>Bacillati</taxon>
        <taxon>Actinomycetota</taxon>
        <taxon>Actinomycetes</taxon>
        <taxon>Pseudonocardiales</taxon>
        <taxon>Pseudonocardiaceae</taxon>
        <taxon>Pseudonocardia</taxon>
    </lineage>
</organism>
<feature type="compositionally biased region" description="Basic residues" evidence="1">
    <location>
        <begin position="294"/>
        <end position="305"/>
    </location>
</feature>
<evidence type="ECO:0000256" key="2">
    <source>
        <dbReference type="SAM" id="Phobius"/>
    </source>
</evidence>
<keyword evidence="2" id="KW-0812">Transmembrane</keyword>
<keyword evidence="2" id="KW-1133">Transmembrane helix</keyword>
<proteinExistence type="predicted"/>
<sequence length="305" mass="32944">MHSENGAARFVRWAVLGSAVVAILVSIVLAGRSPSAPQSFSSLFGGGTQSTQWGPLNSSDRDMLIKVRQANLWEGPMGEQAAQRATSPAVREVGRKLGVEHAQLDAALREASAKLGVVLPSQPSDQQKVWMGQITDAPTGAYDKTFVNIVRSAHGEVMPLVEGVRSGTQNEVVRKFAIQASGFIARHMTYLESTGIVDYSLFPPTTAPAARLVSVGGFDLPVTLMLFGLAVIVAAAALRGMSRRRAGPRTPSFPVPPVRPRARRTDSLRAPTWPRLIPTQRTASPEDTLERRPPKLRRKAGNRGW</sequence>
<evidence type="ECO:0000259" key="3">
    <source>
        <dbReference type="Pfam" id="PF13628"/>
    </source>
</evidence>
<feature type="region of interest" description="Disordered" evidence="1">
    <location>
        <begin position="243"/>
        <end position="305"/>
    </location>
</feature>
<evidence type="ECO:0000313" key="5">
    <source>
        <dbReference type="Proteomes" id="UP001428817"/>
    </source>
</evidence>
<dbReference type="EMBL" id="BAABJP010000007">
    <property type="protein sequence ID" value="GAA5151536.1"/>
    <property type="molecule type" value="Genomic_DNA"/>
</dbReference>
<keyword evidence="2" id="KW-0472">Membrane</keyword>
<feature type="transmembrane region" description="Helical" evidence="2">
    <location>
        <begin position="220"/>
        <end position="238"/>
    </location>
</feature>
<gene>
    <name evidence="4" type="ORF">GCM10023321_18760</name>
</gene>